<dbReference type="OrthoDB" id="5984880at2759"/>
<dbReference type="InterPro" id="IPR029063">
    <property type="entry name" value="SAM-dependent_MTases_sf"/>
</dbReference>
<dbReference type="SUPFAM" id="SSF53335">
    <property type="entry name" value="S-adenosyl-L-methionine-dependent methyltransferases"/>
    <property type="match status" value="1"/>
</dbReference>
<dbReference type="FunFam" id="3.40.50.150:FF:000118">
    <property type="entry name" value="Histamine N-methyltransferase"/>
    <property type="match status" value="1"/>
</dbReference>
<keyword evidence="4" id="KW-1185">Reference proteome</keyword>
<dbReference type="GO" id="GO:0008168">
    <property type="term" value="F:methyltransferase activity"/>
    <property type="evidence" value="ECO:0007669"/>
    <property type="project" value="UniProtKB-KW"/>
</dbReference>
<organism evidence="3 4">
    <name type="scientific">Branchiostoma lanceolatum</name>
    <name type="common">Common lancelet</name>
    <name type="synonym">Amphioxus lanceolatum</name>
    <dbReference type="NCBI Taxonomy" id="7740"/>
    <lineage>
        <taxon>Eukaryota</taxon>
        <taxon>Metazoa</taxon>
        <taxon>Chordata</taxon>
        <taxon>Cephalochordata</taxon>
        <taxon>Leptocardii</taxon>
        <taxon>Amphioxiformes</taxon>
        <taxon>Branchiostomatidae</taxon>
        <taxon>Branchiostoma</taxon>
    </lineage>
</organism>
<protein>
    <submittedName>
        <fullName evidence="3">HNMT protein</fullName>
    </submittedName>
</protein>
<dbReference type="Pfam" id="PF13489">
    <property type="entry name" value="Methyltransf_23"/>
    <property type="match status" value="1"/>
</dbReference>
<evidence type="ECO:0000313" key="4">
    <source>
        <dbReference type="Proteomes" id="UP000838412"/>
    </source>
</evidence>
<keyword evidence="2" id="KW-0808">Transferase</keyword>
<dbReference type="GO" id="GO:0032259">
    <property type="term" value="P:methylation"/>
    <property type="evidence" value="ECO:0007669"/>
    <property type="project" value="UniProtKB-KW"/>
</dbReference>
<evidence type="ECO:0000256" key="1">
    <source>
        <dbReference type="ARBA" id="ARBA00022603"/>
    </source>
</evidence>
<sequence>MVTVGGLIEHSQERYLAAFTSFVAALETSQEHYRLSYGSKVPDSTLCEAGTDVRVLGIGSGSGGIDIVILKKLLQRHNSMYNRVVEPSEEMIERYKTLVRGDTSLGAVKFDWRQQTAEEYFKTKEDTKFHLIHAVHVLYHVDDPYATLRDMWEQLADGGCMLVAMESDKSDWGNLGHKLKDTFGQGDHDHLKRSFRMSGDVKQWLDTAGISYVTAEDENNINVTECFKEDSEAGRLLLDFLTNTPHVTNEPQITAVVLEYIRCNSSVVDDRILLKSVNEVIVAFKKCT</sequence>
<gene>
    <name evidence="3" type="primary">HNMT</name>
    <name evidence="3" type="ORF">BLAG_LOCUS18135</name>
</gene>
<keyword evidence="1" id="KW-0489">Methyltransferase</keyword>
<proteinExistence type="predicted"/>
<name>A0A8J9ZWS7_BRALA</name>
<evidence type="ECO:0000256" key="2">
    <source>
        <dbReference type="ARBA" id="ARBA00022679"/>
    </source>
</evidence>
<evidence type="ECO:0000313" key="3">
    <source>
        <dbReference type="EMBL" id="CAH1263433.1"/>
    </source>
</evidence>
<reference evidence="3" key="1">
    <citation type="submission" date="2022-01" db="EMBL/GenBank/DDBJ databases">
        <authorList>
            <person name="Braso-Vives M."/>
        </authorList>
    </citation>
    <scope>NUCLEOTIDE SEQUENCE</scope>
</reference>
<dbReference type="Gene3D" id="3.40.50.150">
    <property type="entry name" value="Vaccinia Virus protein VP39"/>
    <property type="match status" value="1"/>
</dbReference>
<dbReference type="EMBL" id="OV696689">
    <property type="protein sequence ID" value="CAH1263433.1"/>
    <property type="molecule type" value="Genomic_DNA"/>
</dbReference>
<accession>A0A8J9ZWS7</accession>
<dbReference type="AlphaFoldDB" id="A0A8J9ZWS7"/>
<dbReference type="Proteomes" id="UP000838412">
    <property type="component" value="Chromosome 4"/>
</dbReference>